<keyword evidence="3" id="KW-1185">Reference proteome</keyword>
<protein>
    <submittedName>
        <fullName evidence="2">Uncharacterized protein</fullName>
    </submittedName>
</protein>
<dbReference type="OrthoDB" id="57300at2"/>
<feature type="chain" id="PRO_5002516998" evidence="1">
    <location>
        <begin position="25"/>
        <end position="335"/>
    </location>
</feature>
<dbReference type="KEGG" id="dch:SY84_03090"/>
<feature type="signal peptide" evidence="1">
    <location>
        <begin position="1"/>
        <end position="24"/>
    </location>
</feature>
<evidence type="ECO:0000313" key="2">
    <source>
        <dbReference type="EMBL" id="AKH16206.1"/>
    </source>
</evidence>
<name>A0A0F7JJF4_9DEIO</name>
<evidence type="ECO:0000313" key="3">
    <source>
        <dbReference type="Proteomes" id="UP000034024"/>
    </source>
</evidence>
<reference evidence="2 3" key="1">
    <citation type="submission" date="2015-01" db="EMBL/GenBank/DDBJ databases">
        <title>Deinococcus soli/N5/whole genome sequencing.</title>
        <authorList>
            <person name="Kim M.K."/>
            <person name="Srinivasan S."/>
            <person name="Lee J.-J."/>
        </authorList>
    </citation>
    <scope>NUCLEOTIDE SEQUENCE [LARGE SCALE GENOMIC DNA]</scope>
    <source>
        <strain evidence="2 3">N5</strain>
    </source>
</reference>
<gene>
    <name evidence="2" type="ORF">SY84_03090</name>
</gene>
<dbReference type="EMBL" id="CP011389">
    <property type="protein sequence ID" value="AKH16206.1"/>
    <property type="molecule type" value="Genomic_DNA"/>
</dbReference>
<proteinExistence type="predicted"/>
<organism evidence="2 3">
    <name type="scientific">Deinococcus soli</name>
    <name type="common">ex Cha et al. 2016</name>
    <dbReference type="NCBI Taxonomy" id="1309411"/>
    <lineage>
        <taxon>Bacteria</taxon>
        <taxon>Thermotogati</taxon>
        <taxon>Deinococcota</taxon>
        <taxon>Deinococci</taxon>
        <taxon>Deinococcales</taxon>
        <taxon>Deinococcaceae</taxon>
        <taxon>Deinococcus</taxon>
    </lineage>
</organism>
<keyword evidence="1" id="KW-0732">Signal</keyword>
<dbReference type="PATRIC" id="fig|1309411.5.peg.643"/>
<accession>A0A0F7JJF4</accession>
<evidence type="ECO:0000256" key="1">
    <source>
        <dbReference type="SAM" id="SignalP"/>
    </source>
</evidence>
<dbReference type="Proteomes" id="UP000034024">
    <property type="component" value="Chromosome"/>
</dbReference>
<dbReference type="AlphaFoldDB" id="A0A0F7JJF4"/>
<dbReference type="RefSeq" id="WP_046842781.1">
    <property type="nucleotide sequence ID" value="NZ_CP011389.1"/>
</dbReference>
<sequence>MTSRLPFIAALLCLAACASPPRPAPPALQPLGLIELSFSAGGISSAHLLPLGPQDLTDQPRGLQLRPLSIAVFNTGTRNVDGVRYISATYRVRNADADGTASPTPRSNLTLIPVSAGDTLAGTPYRAVTTFAGGSVAPAVVRSVLPGHGLRFDPLRAQPVLNPGGEDFQVFTETEIAPGSLRSGSGGSLSYADLGVQTVFPYGYVVRNVAGGRTLSASPAADQFDGQVTLSVRVPLQADDAGQTPAEGTRRDPWAFRVVLLAVQDSATRVTQSPDEQTDNALVTQRAAAEAATQVTVLPGSSYAGPVPARCVNQVRTAGLAGDPGATYLIKGVCP</sequence>